<dbReference type="PROSITE" id="PS50181">
    <property type="entry name" value="FBOX"/>
    <property type="match status" value="1"/>
</dbReference>
<dbReference type="AlphaFoldDB" id="A0A8H3D470"/>
<organism evidence="2 3">
    <name type="scientific">Rhizoctonia solani</name>
    <dbReference type="NCBI Taxonomy" id="456999"/>
    <lineage>
        <taxon>Eukaryota</taxon>
        <taxon>Fungi</taxon>
        <taxon>Dikarya</taxon>
        <taxon>Basidiomycota</taxon>
        <taxon>Agaricomycotina</taxon>
        <taxon>Agaricomycetes</taxon>
        <taxon>Cantharellales</taxon>
        <taxon>Ceratobasidiaceae</taxon>
        <taxon>Rhizoctonia</taxon>
    </lineage>
</organism>
<gene>
    <name evidence="2" type="ORF">RDB_LOCUS121071</name>
</gene>
<dbReference type="InterPro" id="IPR001810">
    <property type="entry name" value="F-box_dom"/>
</dbReference>
<proteinExistence type="predicted"/>
<dbReference type="Pfam" id="PF00646">
    <property type="entry name" value="F-box"/>
    <property type="match status" value="1"/>
</dbReference>
<dbReference type="CDD" id="cd09917">
    <property type="entry name" value="F-box_SF"/>
    <property type="match status" value="1"/>
</dbReference>
<reference evidence="2" key="1">
    <citation type="submission" date="2021-01" db="EMBL/GenBank/DDBJ databases">
        <authorList>
            <person name="Kaushik A."/>
        </authorList>
    </citation>
    <scope>NUCLEOTIDE SEQUENCE</scope>
    <source>
        <strain evidence="2">AG6-10EEA</strain>
    </source>
</reference>
<dbReference type="InterPro" id="IPR036047">
    <property type="entry name" value="F-box-like_dom_sf"/>
</dbReference>
<feature type="domain" description="F-box" evidence="1">
    <location>
        <begin position="64"/>
        <end position="113"/>
    </location>
</feature>
<comment type="caution">
    <text evidence="2">The sequence shown here is derived from an EMBL/GenBank/DDBJ whole genome shotgun (WGS) entry which is preliminary data.</text>
</comment>
<dbReference type="SUPFAM" id="SSF81383">
    <property type="entry name" value="F-box domain"/>
    <property type="match status" value="1"/>
</dbReference>
<dbReference type="EMBL" id="CAJMXA010003609">
    <property type="protein sequence ID" value="CAE6506851.1"/>
    <property type="molecule type" value="Genomic_DNA"/>
</dbReference>
<name>A0A8H3D470_9AGAM</name>
<dbReference type="SMART" id="SM00256">
    <property type="entry name" value="FBOX"/>
    <property type="match status" value="1"/>
</dbReference>
<protein>
    <recommendedName>
        <fullName evidence="1">F-box domain-containing protein</fullName>
    </recommendedName>
</protein>
<dbReference type="Proteomes" id="UP000663853">
    <property type="component" value="Unassembled WGS sequence"/>
</dbReference>
<evidence type="ECO:0000313" key="2">
    <source>
        <dbReference type="EMBL" id="CAE6506851.1"/>
    </source>
</evidence>
<sequence length="716" mass="82415">MIPHSNRSKQTAYIPTSGERHEIAYGGERTSAGGGVAQVASAPPPKQIRTTKGSLSKKNKNVFLSGLLKLPIELFTRIMHDLRPIDILTLSRTCKPFRNILMRRSSASIWKRAAENLPYDLPPCPPWLDMPQYISVVYTNACSACGGKASPKKSKGDLEFHPILLVRLCKTCQPNVLIRAEDIPKQLRELVMIAHVNIVPGPGATMSSGDYALRTQVQKIENDYKRHKERFRHDYDFSDGYSSDSYFSADDFFWEWMSERRGIIEDYPTGSYWYLIQYVEEDRERQKNDLKQQFQRGVESRLKGLGWEHDIDDASGKEWSSLVGQPRNLTDRIWDNLYPKLQPILEKVRERRLGDLPFWKHKHLINLWEGKYHDLGTRSIVYLRHASTLESVGLRLAPPVFEAMGWPCVKKTMDLCQSHHDVKNRLLENWEDIRLSSETWQRDVESKLANRLQSDALFAKVYAPSSTSLVIFGQPVSEDLNVLLRADSVFQFTDNTIRYFPDDFLGVYSSTKPWILDNHLATNSLVVEGAQSFTLARELARTLLRYLGHPDATHLSLRTYGRRFVCGACVDYDAKYANLYDWKGLLNHYVDASLTKLNVSNNLMYPAYFAHLYVMRLPHDPELQVATGKHFQPSYILSVDDARKSISELSAEAPWWDYKEKHACLHCAQYKASDFLAVLTHIQDAHQVMYPEAHRDYENYEAFIRHSLKATYGHQN</sequence>
<accession>A0A8H3D470</accession>
<evidence type="ECO:0000259" key="1">
    <source>
        <dbReference type="PROSITE" id="PS50181"/>
    </source>
</evidence>
<evidence type="ECO:0000313" key="3">
    <source>
        <dbReference type="Proteomes" id="UP000663853"/>
    </source>
</evidence>